<dbReference type="InterPro" id="IPR019734">
    <property type="entry name" value="TPR_rpt"/>
</dbReference>
<dbReference type="Gene3D" id="1.25.40.10">
    <property type="entry name" value="Tetratricopeptide repeat domain"/>
    <property type="match status" value="1"/>
</dbReference>
<evidence type="ECO:0000313" key="11">
    <source>
        <dbReference type="Proteomes" id="UP000671845"/>
    </source>
</evidence>
<name>A0ABX7WGE2_9GAMM</name>
<dbReference type="InterPro" id="IPR051939">
    <property type="entry name" value="Glycosyltr_41/O-GlcNAc_trsf"/>
</dbReference>
<dbReference type="SMART" id="SM00028">
    <property type="entry name" value="TPR"/>
    <property type="match status" value="4"/>
</dbReference>
<dbReference type="InterPro" id="IPR029063">
    <property type="entry name" value="SAM-dependent_MTases_sf"/>
</dbReference>
<evidence type="ECO:0000256" key="7">
    <source>
        <dbReference type="ARBA" id="ARBA00022803"/>
    </source>
</evidence>
<feature type="region of interest" description="Disordered" evidence="8">
    <location>
        <begin position="927"/>
        <end position="955"/>
    </location>
</feature>
<sequence>MSQSMRKSRKSSTVQTLEKNKDYSVTRVKQRFERSPDNPSYRKAWAISLMSEGQLEEAARHFHYLIENGCADHEVYGRLSELQHRLGQAEAAEASLLKALEKKPDYAEALHGMAYLLHKKNKNKESLNYIVSACKLQPKNVVYISFKAIVLVAMHRYSEALDCYRQGLAISPDDPALLNNYGNALNDLGLLDESIVAYKKAMSMPNATPLAFSNLITTMHYHPAYTGREIEKVCRQWNDKYAKALVVQRQEASDKRPDKAIRVGMVSDGFRNHPVGQMTISALEHCYGKGLEFYFYTTTNHVDYLTNRFKRIAKSWFQVDHLDDKGVADKIKDDSIDILVDLAGHNAGNKVMAMAMEPAPIIVKWVGGLINTTGVEAIDYLISDNIETPVGVDNKYTEKLVRLPDDYICYTPPPYLPEVSSLPAARNGYITFGCFNNAKKINKEILGCWAGILQVLPNSRLFLKSLQFDSQELRESVKEILHSYGITEDRLCIEGPSSHLDLLAAYQRVDIALDPWPYSGGLTTCEAFLMGVPVITMPGPTFAGRHSATHLINAGMPELVVNSWDEYQERAVELASDLDSLATIRQHLRQVLLESPVCDAQRFATHFTDAIRAIWQRYCEGKPPAALTFDKEGEAWFEGESEPVVFQYAPEKEESGYNWKLPGRIIALDNSAKLVRQDGFDALRRLNAFGIVSFDPASRVENPGRFEGSDDVQVFPHAVLGDGQPATLYACLEPAFSATLKPLSVDQQFGANAQRARVLTQLPINTVSLDSIEGLESLDWLILDDLSDAITILEHGKKALVDTLLIQVRVVFQPTHEHQPELADVQRWLSQHGFQFYRLNDLNHARLLDGDLQGNSLPGTALVSADALFLPDSHRLSCLGQAAKTKLAFLLHTVFGAKDAAFSLLQGVDEELASRYLSAETLPIEKQVSQGDKKNTDEAQPVTLENEGEVEPRLPEAPHMSDAERRLFEAALKESKRYFEFGSGGSTVWAVNAGLTAYGVESDANWVSALKESLGERCQVEVVDIGPTREWGYPTSLDAAGKFQNYSRAILAHDSPFDLILVDGRFRVACVITAIQHLLSHGVDPDEARIFIHDFWDRPVYHIVLDFLEPIERVDTAGLFKLKKKIKEKDLRKVWTEYARQPA</sequence>
<dbReference type="InterPro" id="IPR011990">
    <property type="entry name" value="TPR-like_helical_dom_sf"/>
</dbReference>
<feature type="domain" description="O-GlcNAc transferase C-terminal" evidence="9">
    <location>
        <begin position="255"/>
        <end position="407"/>
    </location>
</feature>
<keyword evidence="5" id="KW-0808">Transferase</keyword>
<feature type="region of interest" description="Disordered" evidence="8">
    <location>
        <begin position="1"/>
        <end position="39"/>
    </location>
</feature>
<evidence type="ECO:0000256" key="1">
    <source>
        <dbReference type="ARBA" id="ARBA00004922"/>
    </source>
</evidence>
<comment type="pathway">
    <text evidence="1">Protein modification; protein glycosylation.</text>
</comment>
<dbReference type="Gene3D" id="3.40.50.11380">
    <property type="match status" value="1"/>
</dbReference>
<dbReference type="RefSeq" id="WP_209472567.1">
    <property type="nucleotide sequence ID" value="NZ_CP053383.1"/>
</dbReference>
<reference evidence="10 11" key="1">
    <citation type="journal article" date="2021" name="Front. Microbiol.">
        <title>Aerobic Denitrification and Heterotrophic Sulfur Oxidation in the Genus Halomonas Revealed by Six Novel Species Characterizations and Genome-Based Analysis.</title>
        <authorList>
            <person name="Wang L."/>
            <person name="Shao Z."/>
        </authorList>
    </citation>
    <scope>NUCLEOTIDE SEQUENCE [LARGE SCALE GENOMIC DNA]</scope>
    <source>
        <strain evidence="10 11">MCCC 1A13718</strain>
    </source>
</reference>
<evidence type="ECO:0000256" key="2">
    <source>
        <dbReference type="ARBA" id="ARBA00005386"/>
    </source>
</evidence>
<dbReference type="Gene3D" id="3.40.50.2000">
    <property type="entry name" value="Glycogen Phosphorylase B"/>
    <property type="match status" value="1"/>
</dbReference>
<feature type="compositionally biased region" description="Basic residues" evidence="8">
    <location>
        <begin position="1"/>
        <end position="10"/>
    </location>
</feature>
<dbReference type="PANTHER" id="PTHR44835:SF1">
    <property type="entry name" value="PROTEIN O-GLCNAC TRANSFERASE"/>
    <property type="match status" value="1"/>
</dbReference>
<dbReference type="Pfam" id="PF13432">
    <property type="entry name" value="TPR_16"/>
    <property type="match status" value="2"/>
</dbReference>
<protein>
    <recommendedName>
        <fullName evidence="3">protein O-GlcNAc transferase</fullName>
        <ecNumber evidence="3">2.4.1.255</ecNumber>
    </recommendedName>
</protein>
<dbReference type="Proteomes" id="UP000671845">
    <property type="component" value="Chromosome"/>
</dbReference>
<proteinExistence type="inferred from homology"/>
<comment type="similarity">
    <text evidence="2">Belongs to the glycosyltransferase 41 family. O-GlcNAc transferase subfamily.</text>
</comment>
<evidence type="ECO:0000256" key="8">
    <source>
        <dbReference type="SAM" id="MobiDB-lite"/>
    </source>
</evidence>
<dbReference type="Pfam" id="PF13844">
    <property type="entry name" value="Glyco_transf_41"/>
    <property type="match status" value="2"/>
</dbReference>
<evidence type="ECO:0000259" key="9">
    <source>
        <dbReference type="Pfam" id="PF13844"/>
    </source>
</evidence>
<accession>A0ABX7WGE2</accession>
<evidence type="ECO:0000313" key="10">
    <source>
        <dbReference type="EMBL" id="QTP59484.1"/>
    </source>
</evidence>
<keyword evidence="4" id="KW-0328">Glycosyltransferase</keyword>
<dbReference type="PANTHER" id="PTHR44835">
    <property type="entry name" value="UDP-N-ACETYLGLUCOSAMINE--PEPTIDE N-ACETYLGLUCOSAMINYLTRANSFERASE SPINDLY-RELATED"/>
    <property type="match status" value="1"/>
</dbReference>
<keyword evidence="7" id="KW-0802">TPR repeat</keyword>
<dbReference type="InterPro" id="IPR029489">
    <property type="entry name" value="OGT/SEC/SPY_C"/>
</dbReference>
<dbReference type="EMBL" id="CP053383">
    <property type="protein sequence ID" value="QTP59484.1"/>
    <property type="molecule type" value="Genomic_DNA"/>
</dbReference>
<evidence type="ECO:0000256" key="5">
    <source>
        <dbReference type="ARBA" id="ARBA00022679"/>
    </source>
</evidence>
<dbReference type="SUPFAM" id="SSF48452">
    <property type="entry name" value="TPR-like"/>
    <property type="match status" value="1"/>
</dbReference>
<keyword evidence="11" id="KW-1185">Reference proteome</keyword>
<feature type="compositionally biased region" description="Basic and acidic residues" evidence="8">
    <location>
        <begin position="18"/>
        <end position="36"/>
    </location>
</feature>
<evidence type="ECO:0000256" key="3">
    <source>
        <dbReference type="ARBA" id="ARBA00011970"/>
    </source>
</evidence>
<evidence type="ECO:0000256" key="6">
    <source>
        <dbReference type="ARBA" id="ARBA00022737"/>
    </source>
</evidence>
<evidence type="ECO:0000256" key="4">
    <source>
        <dbReference type="ARBA" id="ARBA00022676"/>
    </source>
</evidence>
<dbReference type="EC" id="2.4.1.255" evidence="3"/>
<dbReference type="Gene3D" id="3.40.50.150">
    <property type="entry name" value="Vaccinia Virus protein VP39"/>
    <property type="match status" value="1"/>
</dbReference>
<organism evidence="10 11">
    <name type="scientific">Halomonas sulfidivorans</name>
    <dbReference type="NCBI Taxonomy" id="2733488"/>
    <lineage>
        <taxon>Bacteria</taxon>
        <taxon>Pseudomonadati</taxon>
        <taxon>Pseudomonadota</taxon>
        <taxon>Gammaproteobacteria</taxon>
        <taxon>Oceanospirillales</taxon>
        <taxon>Halomonadaceae</taxon>
        <taxon>Halomonas</taxon>
    </lineage>
</organism>
<gene>
    <name evidence="10" type="ORF">HNO53_12610</name>
</gene>
<dbReference type="SUPFAM" id="SSF53756">
    <property type="entry name" value="UDP-Glycosyltransferase/glycogen phosphorylase"/>
    <property type="match status" value="1"/>
</dbReference>
<keyword evidence="6" id="KW-0677">Repeat</keyword>
<feature type="domain" description="O-GlcNAc transferase C-terminal" evidence="9">
    <location>
        <begin position="429"/>
        <end position="605"/>
    </location>
</feature>